<gene>
    <name evidence="4" type="ORF">Tsubulata_029283</name>
</gene>
<feature type="compositionally biased region" description="Basic and acidic residues" evidence="3">
    <location>
        <begin position="22"/>
        <end position="31"/>
    </location>
</feature>
<comment type="caution">
    <text evidence="4">The sequence shown here is derived from an EMBL/GenBank/DDBJ whole genome shotgun (WGS) entry which is preliminary data.</text>
</comment>
<accession>A0A9Q0FTK7</accession>
<keyword evidence="2" id="KW-0131">Cell cycle</keyword>
<proteinExistence type="predicted"/>
<dbReference type="GO" id="GO:0032875">
    <property type="term" value="P:regulation of DNA endoreduplication"/>
    <property type="evidence" value="ECO:0007669"/>
    <property type="project" value="InterPro"/>
</dbReference>
<organism evidence="4 5">
    <name type="scientific">Turnera subulata</name>
    <dbReference type="NCBI Taxonomy" id="218843"/>
    <lineage>
        <taxon>Eukaryota</taxon>
        <taxon>Viridiplantae</taxon>
        <taxon>Streptophyta</taxon>
        <taxon>Embryophyta</taxon>
        <taxon>Tracheophyta</taxon>
        <taxon>Spermatophyta</taxon>
        <taxon>Magnoliopsida</taxon>
        <taxon>eudicotyledons</taxon>
        <taxon>Gunneridae</taxon>
        <taxon>Pentapetalae</taxon>
        <taxon>rosids</taxon>
        <taxon>fabids</taxon>
        <taxon>Malpighiales</taxon>
        <taxon>Passifloraceae</taxon>
        <taxon>Turnera</taxon>
    </lineage>
</organism>
<name>A0A9Q0FTK7_9ROSI</name>
<reference evidence="4" key="2">
    <citation type="journal article" date="2023" name="Plants (Basel)">
        <title>Annotation of the Turnera subulata (Passifloraceae) Draft Genome Reveals the S-Locus Evolved after the Divergence of Turneroideae from Passifloroideae in a Stepwise Manner.</title>
        <authorList>
            <person name="Henning P.M."/>
            <person name="Roalson E.H."/>
            <person name="Mir W."/>
            <person name="McCubbin A.G."/>
            <person name="Shore J.S."/>
        </authorList>
    </citation>
    <scope>NUCLEOTIDE SEQUENCE</scope>
    <source>
        <strain evidence="4">F60SS</strain>
    </source>
</reference>
<dbReference type="Proteomes" id="UP001141552">
    <property type="component" value="Unassembled WGS sequence"/>
</dbReference>
<feature type="compositionally biased region" description="Basic residues" evidence="3">
    <location>
        <begin position="54"/>
        <end position="64"/>
    </location>
</feature>
<dbReference type="GO" id="GO:0004860">
    <property type="term" value="F:protein kinase inhibitor activity"/>
    <property type="evidence" value="ECO:0007669"/>
    <property type="project" value="UniProtKB-KW"/>
</dbReference>
<sequence>MSRDQDILDSPLIGLHTIKIHGGREDQEDQCHTPSSSPEHKIRPAMLSCPPAPKKPKRKSRNKKFSNLQFFETMNGEEVEMFFQSSFKKVCFSPRVAV</sequence>
<dbReference type="EMBL" id="JAKUCV010003849">
    <property type="protein sequence ID" value="KAJ4837386.1"/>
    <property type="molecule type" value="Genomic_DNA"/>
</dbReference>
<dbReference type="InterPro" id="IPR040389">
    <property type="entry name" value="SMR"/>
</dbReference>
<dbReference type="PANTHER" id="PTHR33142">
    <property type="entry name" value="CYCLIN-DEPENDENT PROTEIN KINASE INHIBITOR SMR13"/>
    <property type="match status" value="1"/>
</dbReference>
<protein>
    <submittedName>
        <fullName evidence="4">Uncharacterized protein</fullName>
    </submittedName>
</protein>
<dbReference type="AlphaFoldDB" id="A0A9Q0FTK7"/>
<keyword evidence="5" id="KW-1185">Reference proteome</keyword>
<keyword evidence="1" id="KW-0649">Protein kinase inhibitor</keyword>
<reference evidence="4" key="1">
    <citation type="submission" date="2022-02" db="EMBL/GenBank/DDBJ databases">
        <authorList>
            <person name="Henning P.M."/>
            <person name="McCubbin A.G."/>
            <person name="Shore J.S."/>
        </authorList>
    </citation>
    <scope>NUCLEOTIDE SEQUENCE</scope>
    <source>
        <strain evidence="4">F60SS</strain>
        <tissue evidence="4">Leaves</tissue>
    </source>
</reference>
<evidence type="ECO:0000313" key="4">
    <source>
        <dbReference type="EMBL" id="KAJ4837386.1"/>
    </source>
</evidence>
<evidence type="ECO:0000256" key="2">
    <source>
        <dbReference type="ARBA" id="ARBA00023306"/>
    </source>
</evidence>
<evidence type="ECO:0000313" key="5">
    <source>
        <dbReference type="Proteomes" id="UP001141552"/>
    </source>
</evidence>
<dbReference type="PANTHER" id="PTHR33142:SF13">
    <property type="entry name" value="CYCLIN-DEPENDENT PROTEIN KINASE INHIBITOR SMR1"/>
    <property type="match status" value="1"/>
</dbReference>
<evidence type="ECO:0000256" key="1">
    <source>
        <dbReference type="ARBA" id="ARBA00023013"/>
    </source>
</evidence>
<feature type="region of interest" description="Disordered" evidence="3">
    <location>
        <begin position="22"/>
        <end position="64"/>
    </location>
</feature>
<evidence type="ECO:0000256" key="3">
    <source>
        <dbReference type="SAM" id="MobiDB-lite"/>
    </source>
</evidence>